<organism evidence="2 3">
    <name type="scientific">Ruegeria atlantica</name>
    <dbReference type="NCBI Taxonomy" id="81569"/>
    <lineage>
        <taxon>Bacteria</taxon>
        <taxon>Pseudomonadati</taxon>
        <taxon>Pseudomonadota</taxon>
        <taxon>Alphaproteobacteria</taxon>
        <taxon>Rhodobacterales</taxon>
        <taxon>Roseobacteraceae</taxon>
        <taxon>Ruegeria</taxon>
    </lineage>
</organism>
<keyword evidence="1" id="KW-0812">Transmembrane</keyword>
<gene>
    <name evidence="2" type="ORF">RUA4292_00935</name>
</gene>
<dbReference type="Proteomes" id="UP000050783">
    <property type="component" value="Unassembled WGS sequence"/>
</dbReference>
<accession>A0A0P1ECC4</accession>
<proteinExistence type="predicted"/>
<evidence type="ECO:0000313" key="3">
    <source>
        <dbReference type="Proteomes" id="UP000050783"/>
    </source>
</evidence>
<dbReference type="RefSeq" id="WP_058276534.1">
    <property type="nucleotide sequence ID" value="NZ_CYPU01000017.1"/>
</dbReference>
<evidence type="ECO:0000313" key="2">
    <source>
        <dbReference type="EMBL" id="CUH46769.1"/>
    </source>
</evidence>
<feature type="transmembrane region" description="Helical" evidence="1">
    <location>
        <begin position="25"/>
        <end position="43"/>
    </location>
</feature>
<keyword evidence="1" id="KW-1133">Transmembrane helix</keyword>
<evidence type="ECO:0000256" key="1">
    <source>
        <dbReference type="SAM" id="Phobius"/>
    </source>
</evidence>
<feature type="transmembrane region" description="Helical" evidence="1">
    <location>
        <begin position="77"/>
        <end position="94"/>
    </location>
</feature>
<name>A0A0P1ECC4_9RHOB</name>
<keyword evidence="1" id="KW-0472">Membrane</keyword>
<dbReference type="GeneID" id="55492208"/>
<dbReference type="AlphaFoldDB" id="A0A0P1ECC4"/>
<dbReference type="EMBL" id="CYPU01000017">
    <property type="protein sequence ID" value="CUH46769.1"/>
    <property type="molecule type" value="Genomic_DNA"/>
</dbReference>
<protein>
    <submittedName>
        <fullName evidence="2">Uncharacterized protein</fullName>
    </submittedName>
</protein>
<sequence>MTLTLAITGFALVLGLIQPLRWGLLGFLGAVVVLFLTQFGVNAGSGFEGTTWEESLILFEGSLASYIGFNLQITARAFALPLFALAAVFVGRLSQRVN</sequence>
<reference evidence="2 3" key="1">
    <citation type="submission" date="2015-09" db="EMBL/GenBank/DDBJ databases">
        <authorList>
            <consortium name="Swine Surveillance"/>
        </authorList>
    </citation>
    <scope>NUCLEOTIDE SEQUENCE [LARGE SCALE GENOMIC DNA]</scope>
    <source>
        <strain evidence="2 3">CECT 4292</strain>
    </source>
</reference>
<dbReference type="OrthoDB" id="7873630at2"/>